<organism evidence="1 2">
    <name type="scientific">Caulobacter vibrioides</name>
    <name type="common">Caulobacter crescentus</name>
    <dbReference type="NCBI Taxonomy" id="155892"/>
    <lineage>
        <taxon>Bacteria</taxon>
        <taxon>Pseudomonadati</taxon>
        <taxon>Pseudomonadota</taxon>
        <taxon>Alphaproteobacteria</taxon>
        <taxon>Caulobacterales</taxon>
        <taxon>Caulobacteraceae</taxon>
        <taxon>Caulobacter</taxon>
    </lineage>
</organism>
<gene>
    <name evidence="1" type="ORF">CA606_12185</name>
</gene>
<evidence type="ECO:0000313" key="2">
    <source>
        <dbReference type="Proteomes" id="UP000217311"/>
    </source>
</evidence>
<name>A0A290N0G2_CAUVI</name>
<protein>
    <submittedName>
        <fullName evidence="1">Uncharacterized protein</fullName>
    </submittedName>
</protein>
<proteinExistence type="predicted"/>
<dbReference type="EMBL" id="CP023315">
    <property type="protein sequence ID" value="ATC33023.1"/>
    <property type="molecule type" value="Genomic_DNA"/>
</dbReference>
<reference evidence="2" key="1">
    <citation type="submission" date="2017-09" db="EMBL/GenBank/DDBJ databases">
        <title>Genome evolution observed in wild isolates of Caulobacter crescentus.</title>
        <authorList>
            <person name="Ely B."/>
            <person name="Wilson K."/>
            <person name="Scott D."/>
        </authorList>
    </citation>
    <scope>NUCLEOTIDE SEQUENCE [LARGE SCALE GENOMIC DNA]</scope>
    <source>
        <strain evidence="2">CB13b1a</strain>
    </source>
</reference>
<dbReference type="AlphaFoldDB" id="A0A290N0G2"/>
<sequence length="199" mass="22008">MLSKWMAHDLAAKIIAAEAAPSDDQVQRDCARAILELWEHRAVFPHEKRPFERYESILRTLERLDPELTQPFYLPEAIGPTKGEGPWLNAAISFDKTARIMITYVLDQAAAHAEEGVDWDALASAAKIPAAPDLAALRRLLTGPGREALDSDATERKRLKALLSELATFQKISRQIVHALKAELENLDHPSAPDSGIAT</sequence>
<evidence type="ECO:0000313" key="1">
    <source>
        <dbReference type="EMBL" id="ATC33023.1"/>
    </source>
</evidence>
<dbReference type="Proteomes" id="UP000217311">
    <property type="component" value="Chromosome"/>
</dbReference>
<accession>A0A290N0G2</accession>